<feature type="domain" description="IF rod" evidence="4">
    <location>
        <begin position="102"/>
        <end position="392"/>
    </location>
</feature>
<keyword evidence="2 3" id="KW-0175">Coiled coil</keyword>
<dbReference type="Pfam" id="PF00038">
    <property type="entry name" value="Filament"/>
    <property type="match status" value="1"/>
</dbReference>
<name>A0A0P7XIY4_SCLFO</name>
<evidence type="ECO:0000259" key="4">
    <source>
        <dbReference type="SMART" id="SM01391"/>
    </source>
</evidence>
<accession>A0A0P7XIY4</accession>
<feature type="coiled-coil region" evidence="3">
    <location>
        <begin position="160"/>
        <end position="229"/>
    </location>
</feature>
<dbReference type="PANTHER" id="PTHR47147">
    <property type="entry name" value="SYNCOILIN"/>
    <property type="match status" value="1"/>
</dbReference>
<evidence type="ECO:0000256" key="1">
    <source>
        <dbReference type="ARBA" id="ARBA00022754"/>
    </source>
</evidence>
<comment type="caution">
    <text evidence="5">The sequence shown here is derived from an EMBL/GenBank/DDBJ whole genome shotgun (WGS) entry which is preliminary data.</text>
</comment>
<reference evidence="5 6" key="1">
    <citation type="submission" date="2015-08" db="EMBL/GenBank/DDBJ databases">
        <title>The genome of the Asian arowana (Scleropages formosus).</title>
        <authorList>
            <person name="Tan M.H."/>
            <person name="Gan H.M."/>
            <person name="Croft L.J."/>
            <person name="Austin C.M."/>
        </authorList>
    </citation>
    <scope>NUCLEOTIDE SEQUENCE [LARGE SCALE GENOMIC DNA]</scope>
    <source>
        <strain evidence="5">Aro1</strain>
    </source>
</reference>
<evidence type="ECO:0000313" key="5">
    <source>
        <dbReference type="EMBL" id="KPP76734.1"/>
    </source>
</evidence>
<dbReference type="STRING" id="113540.ENSSFOP00015011025"/>
<protein>
    <submittedName>
        <fullName evidence="5">Syncoilin-like</fullName>
    </submittedName>
</protein>
<evidence type="ECO:0000256" key="2">
    <source>
        <dbReference type="ARBA" id="ARBA00023054"/>
    </source>
</evidence>
<evidence type="ECO:0000313" key="6">
    <source>
        <dbReference type="Proteomes" id="UP000034805"/>
    </source>
</evidence>
<proteinExistence type="predicted"/>
<organism evidence="5 6">
    <name type="scientific">Scleropages formosus</name>
    <name type="common">Asian bonytongue</name>
    <name type="synonym">Osteoglossum formosum</name>
    <dbReference type="NCBI Taxonomy" id="113540"/>
    <lineage>
        <taxon>Eukaryota</taxon>
        <taxon>Metazoa</taxon>
        <taxon>Chordata</taxon>
        <taxon>Craniata</taxon>
        <taxon>Vertebrata</taxon>
        <taxon>Euteleostomi</taxon>
        <taxon>Actinopterygii</taxon>
        <taxon>Neopterygii</taxon>
        <taxon>Teleostei</taxon>
        <taxon>Osteoglossocephala</taxon>
        <taxon>Osteoglossomorpha</taxon>
        <taxon>Osteoglossiformes</taxon>
        <taxon>Osteoglossidae</taxon>
        <taxon>Scleropages</taxon>
    </lineage>
</organism>
<evidence type="ECO:0000256" key="3">
    <source>
        <dbReference type="SAM" id="Coils"/>
    </source>
</evidence>
<dbReference type="Proteomes" id="UP000034805">
    <property type="component" value="Unassembled WGS sequence"/>
</dbReference>
<keyword evidence="1" id="KW-0403">Intermediate filament</keyword>
<dbReference type="AlphaFoldDB" id="A0A0P7XIY4"/>
<dbReference type="GO" id="GO:0005882">
    <property type="term" value="C:intermediate filament"/>
    <property type="evidence" value="ECO:0007669"/>
    <property type="project" value="UniProtKB-KW"/>
</dbReference>
<dbReference type="PANTHER" id="PTHR47147:SF1">
    <property type="entry name" value="SYNCOILIN"/>
    <property type="match status" value="1"/>
</dbReference>
<dbReference type="SMART" id="SM01391">
    <property type="entry name" value="Filament"/>
    <property type="match status" value="1"/>
</dbReference>
<feature type="coiled-coil region" evidence="3">
    <location>
        <begin position="335"/>
        <end position="369"/>
    </location>
</feature>
<gene>
    <name evidence="5" type="ORF">Z043_103895</name>
</gene>
<sequence length="397" mass="45205">MLGEGSDPELLRIEEDADEPPCVDEAHAHSGRSLYDLSAQFEECLQEVEVLLRGCYSGVDPQLEGCLQAMSTKLEEYGHGLEAQLARSPLTRAQEELSGVGAGDDLMEELGLQFEACIAQVGDLERCRDKLVQELLQLLEPMEQEVRGLRVEVGEAGALLTRAELQRRSLREEAHRIKMKLFGIIRECTQCRISMATLQRDVEQAAVTQETLQAELLRLTNMFTELQLEQRNRLNDLRSQVSGADPSQASCGMSRCLEASRDPSRWLRSGVKELEERYEPQLQALLSRREAGMEAARRSREEARELRAKLGPLREEAQRLALQRSCLQERLALMHQEREENAKQHRETLDALEESSRKLKTELHVQLRKNKELDIVKKNLEKAVGLYRQVPRQLSVM</sequence>
<dbReference type="InterPro" id="IPR027702">
    <property type="entry name" value="Syncoilin"/>
</dbReference>
<dbReference type="Gene3D" id="1.20.5.170">
    <property type="match status" value="1"/>
</dbReference>
<dbReference type="InterPro" id="IPR039008">
    <property type="entry name" value="IF_rod_dom"/>
</dbReference>
<dbReference type="EMBL" id="JARO02001009">
    <property type="protein sequence ID" value="KPP76734.1"/>
    <property type="molecule type" value="Genomic_DNA"/>
</dbReference>